<dbReference type="OrthoDB" id="9778998at2"/>
<organism evidence="2 3">
    <name type="scientific">Paenibacillus hemerocallicola</name>
    <dbReference type="NCBI Taxonomy" id="1172614"/>
    <lineage>
        <taxon>Bacteria</taxon>
        <taxon>Bacillati</taxon>
        <taxon>Bacillota</taxon>
        <taxon>Bacilli</taxon>
        <taxon>Bacillales</taxon>
        <taxon>Paenibacillaceae</taxon>
        <taxon>Paenibacillus</taxon>
    </lineage>
</organism>
<gene>
    <name evidence="2" type="ORF">FE784_28655</name>
</gene>
<protein>
    <recommendedName>
        <fullName evidence="1">Copper amine oxidase-like N-terminal domain-containing protein</fullName>
    </recommendedName>
</protein>
<dbReference type="InterPro" id="IPR019198">
    <property type="entry name" value="Beta_propeller_containing"/>
</dbReference>
<evidence type="ECO:0000313" key="3">
    <source>
        <dbReference type="Proteomes" id="UP000307943"/>
    </source>
</evidence>
<dbReference type="InterPro" id="IPR012854">
    <property type="entry name" value="Cu_amine_oxidase-like_N"/>
</dbReference>
<reference evidence="2 3" key="1">
    <citation type="submission" date="2019-05" db="EMBL/GenBank/DDBJ databases">
        <title>We sequenced the genome of Paenibacillus hemerocallicola KCTC 33185 for further insight into its adaptation and study the phylogeny of Paenibacillus.</title>
        <authorList>
            <person name="Narsing Rao M.P."/>
        </authorList>
    </citation>
    <scope>NUCLEOTIDE SEQUENCE [LARGE SCALE GENOMIC DNA]</scope>
    <source>
        <strain evidence="2 3">KCTC 33185</strain>
    </source>
</reference>
<accession>A0A5C4T1X3</accession>
<proteinExistence type="predicted"/>
<name>A0A5C4T1X3_9BACL</name>
<comment type="caution">
    <text evidence="2">The sequence shown here is derived from an EMBL/GenBank/DDBJ whole genome shotgun (WGS) entry which is preliminary data.</text>
</comment>
<evidence type="ECO:0000313" key="2">
    <source>
        <dbReference type="EMBL" id="TNJ62886.1"/>
    </source>
</evidence>
<dbReference type="Proteomes" id="UP000307943">
    <property type="component" value="Unassembled WGS sequence"/>
</dbReference>
<dbReference type="InterPro" id="IPR036582">
    <property type="entry name" value="Mao_N_sf"/>
</dbReference>
<keyword evidence="3" id="KW-1185">Reference proteome</keyword>
<sequence>MLTAMLMLVMLATVTSGRGTPSPVHATGAESGEDIRITLFGEPFSAERSPLLVDGVTLVPLRDIAEALGAEVSWDDGAKSVKLQKGASEIRITVGSADAAKNGEPLRLEAVPRLIGGVTMVPLRFIGESFDALITWNGGTRTVAIDRLQSLPAVGSYDNLKTLLDNARQPMYGVAVRAGAVAGAEGMTSVTVQDQAGSAAFNAKTESPQAPASSTMKMKGEAAADYSATNTQVEGVDESDVIKTDGAYLYQVNKDRVVITQAVPATEMKVASVIGFEGQSFRPNELYVDAKYLVVIGSTSRGADGTGPMPMSEASDSLTKKMIVPIRPMLTTVKAIVYDIADKSAPKMLREVELDGDYVSSRKIGAALYLIANKNAGYAYAAKSGDGTPADEAKSNAPAYRDSAVSGESLPLDYKDIRYFPDSRETSYMLVGGINLDRVDQPMDVSAYLGSGQNIFASEGNLYAAVTKYEPVRAEPAAAPQADTGAPATPGADALKSKIAAPSYETKTVVYKFRLEQGKTKFVTQGDVPGTILNQFSMDEHNGLFRIATTKGDMWRTDENTSKNNLYTMDEALKPLGKLEGIAPGERIYSVRFMGNRAYMVTFKNTDPLFAIDLTNPAAPTVLGALKIPGYSDYLHPYDENHLIGFGKETVEIPVKGDTADPTRTIAYYQGMKISLFDVTDVANPVEKFKEMIGDRGTESELLRNHKALLFSKERNLLAFPVTVMEIPNKGSANSATAYGQFSFQGAYVYGLDLTNGFQLKATLTHMTAEDRQKAGGSWYNSDRNVERILYIGDTLYTLSKGLIRANDLSTLQEKGSLAIPQK</sequence>
<dbReference type="Gene3D" id="3.30.457.10">
    <property type="entry name" value="Copper amine oxidase-like, N-terminal domain"/>
    <property type="match status" value="1"/>
</dbReference>
<dbReference type="Pfam" id="PF07833">
    <property type="entry name" value="Cu_amine_oxidN1"/>
    <property type="match status" value="1"/>
</dbReference>
<feature type="domain" description="Copper amine oxidase-like N-terminal" evidence="1">
    <location>
        <begin position="41"/>
        <end position="145"/>
    </location>
</feature>
<evidence type="ECO:0000259" key="1">
    <source>
        <dbReference type="Pfam" id="PF07833"/>
    </source>
</evidence>
<dbReference type="SUPFAM" id="SSF55383">
    <property type="entry name" value="Copper amine oxidase, domain N"/>
    <property type="match status" value="1"/>
</dbReference>
<dbReference type="EMBL" id="VDCQ01000052">
    <property type="protein sequence ID" value="TNJ62886.1"/>
    <property type="molecule type" value="Genomic_DNA"/>
</dbReference>
<dbReference type="Pfam" id="PF09826">
    <property type="entry name" value="Beta_propel"/>
    <property type="match status" value="1"/>
</dbReference>
<dbReference type="AlphaFoldDB" id="A0A5C4T1X3"/>